<comment type="caution">
    <text evidence="1">The sequence shown here is derived from an EMBL/GenBank/DDBJ whole genome shotgun (WGS) entry which is preliminary data.</text>
</comment>
<dbReference type="EMBL" id="JZWT02000002">
    <property type="protein sequence ID" value="MFB6489748.1"/>
    <property type="molecule type" value="Genomic_DNA"/>
</dbReference>
<sequence>MSLLALVAQTIMITPSGALSPGPLTTAAAAAGASSSGLPRGASAGLRVAAGHMAFELPYVLALGYISALLGAFERPLAVVTLASAAFFAYLIARDGVRAMRGRLEIGKSSGKSAFASGVVFTGANPYFLLWWATVGLPLVSQAFSLGPTGIAVMYASHVWMDYAWLALIAAIGGGASKVVGRGAMGCCSSR</sequence>
<evidence type="ECO:0000313" key="1">
    <source>
        <dbReference type="EMBL" id="MFB6489748.1"/>
    </source>
</evidence>
<organism evidence="1 2">
    <name type="scientific">Thermoproteus sp. AZ2</name>
    <dbReference type="NCBI Taxonomy" id="1609232"/>
    <lineage>
        <taxon>Archaea</taxon>
        <taxon>Thermoproteota</taxon>
        <taxon>Thermoprotei</taxon>
        <taxon>Thermoproteales</taxon>
        <taxon>Thermoproteaceae</taxon>
        <taxon>Thermoproteus</taxon>
    </lineage>
</organism>
<name>A0ACC6UYS2_9CREN</name>
<protein>
    <submittedName>
        <fullName evidence="1">LysE family transporter</fullName>
    </submittedName>
</protein>
<gene>
    <name evidence="1" type="ORF">TU35_000635</name>
</gene>
<proteinExistence type="predicted"/>
<reference evidence="1" key="1">
    <citation type="submission" date="2024-07" db="EMBL/GenBank/DDBJ databases">
        <title>Metagenome and Metagenome-Assembled Genomes of Archaea from a hot spring from the geothermal field of Los Azufres, Mexico.</title>
        <authorList>
            <person name="Marin-Paredes R."/>
            <person name="Martinez-Romero E."/>
            <person name="Servin-Garciduenas L.E."/>
        </authorList>
    </citation>
    <scope>NUCLEOTIDE SEQUENCE</scope>
</reference>
<dbReference type="Proteomes" id="UP000033636">
    <property type="component" value="Unassembled WGS sequence"/>
</dbReference>
<evidence type="ECO:0000313" key="2">
    <source>
        <dbReference type="Proteomes" id="UP000033636"/>
    </source>
</evidence>
<accession>A0ACC6UYS2</accession>